<dbReference type="Pfam" id="PF01653">
    <property type="entry name" value="DNA_ligase_aden"/>
    <property type="match status" value="1"/>
</dbReference>
<evidence type="ECO:0000259" key="10">
    <source>
        <dbReference type="SMART" id="SM00532"/>
    </source>
</evidence>
<evidence type="ECO:0000256" key="1">
    <source>
        <dbReference type="ARBA" id="ARBA00022598"/>
    </source>
</evidence>
<organism evidence="11 12">
    <name type="scientific">Microbulbifer harenosus</name>
    <dbReference type="NCBI Taxonomy" id="2576840"/>
    <lineage>
        <taxon>Bacteria</taxon>
        <taxon>Pseudomonadati</taxon>
        <taxon>Pseudomonadota</taxon>
        <taxon>Gammaproteobacteria</taxon>
        <taxon>Cellvibrionales</taxon>
        <taxon>Microbulbiferaceae</taxon>
        <taxon>Microbulbifer</taxon>
    </lineage>
</organism>
<evidence type="ECO:0000256" key="3">
    <source>
        <dbReference type="ARBA" id="ARBA00022763"/>
    </source>
</evidence>
<evidence type="ECO:0000256" key="8">
    <source>
        <dbReference type="HAMAP-Rule" id="MF_01587"/>
    </source>
</evidence>
<dbReference type="HAMAP" id="MF_01587">
    <property type="entry name" value="DNA_ligase_B"/>
    <property type="match status" value="1"/>
</dbReference>
<keyword evidence="5 8" id="KW-0520">NAD</keyword>
<dbReference type="InterPro" id="IPR020923">
    <property type="entry name" value="DNA_ligase_B"/>
</dbReference>
<dbReference type="InterPro" id="IPR010994">
    <property type="entry name" value="RuvA_2-like"/>
</dbReference>
<evidence type="ECO:0000313" key="12">
    <source>
        <dbReference type="Proteomes" id="UP000306791"/>
    </source>
</evidence>
<feature type="active site" description="N6-AMP-lysine intermediate" evidence="8">
    <location>
        <position position="149"/>
    </location>
</feature>
<keyword evidence="6 8" id="KW-0234">DNA repair</keyword>
<dbReference type="Pfam" id="PF03120">
    <property type="entry name" value="OB_DNA_ligase"/>
    <property type="match status" value="1"/>
</dbReference>
<dbReference type="SMART" id="SM00278">
    <property type="entry name" value="HhH1"/>
    <property type="match status" value="2"/>
</dbReference>
<evidence type="ECO:0000256" key="5">
    <source>
        <dbReference type="ARBA" id="ARBA00023027"/>
    </source>
</evidence>
<sequence>MDLSLTLRDLAPGSGVSTIRVFSPRWLAALLWAASFSLCSAAEPLACPAWSSVRAQKEITQLSTQIEAWDHAFYIEHRSLVDDAVYDQARSRLASWNMCFPMVARNASQSPVRYPLSHPIAQTGLDKLRDVAEVRRWLALREDVWIQPKVDGVAVTLVYRRGKLAQMISRGNGERGQDWTHHALVIPAIHNSIPDRREVLVLQGELYWQLDGHIQAESDFNARGRAAGAMASNMLSKEQRLSLAVFVWDWPRGPASMPERLSALKSLGYDTSPHTHPVGSVEDARKWREFWYRQPQPFATDGIVLRRGDRPAGNDWQAQPPTWAAAWKHPAVTALAEVTGVEFPVGRTGKIVPVVTLAPTQLGDREIRRVSSGSFQRWLELDVRPGDQLRIGLAGQTIPQIRDVILRATERAPLRIPDPHQYHILSCWRPTVGCEQQFLARVQWLGDQLELRGMGEARWLSLLEGGLLPDLLAWSELSSRQLTRVPGIGDKRAKKMKGSFQRARELSFSHWMRALGMPAANSFDENFWRRETFASLVDRDPEDWQSFPGIGPSRSREIIAFLQHPEVEQLQRKLSGMGISGF</sequence>
<evidence type="ECO:0000256" key="7">
    <source>
        <dbReference type="ARBA" id="ARBA00034005"/>
    </source>
</evidence>
<keyword evidence="12" id="KW-1185">Reference proteome</keyword>
<comment type="catalytic activity">
    <reaction evidence="7 8">
        <text>NAD(+) + (deoxyribonucleotide)n-3'-hydroxyl + 5'-phospho-(deoxyribonucleotide)m = (deoxyribonucleotide)n+m + AMP + beta-nicotinamide D-nucleotide.</text>
        <dbReference type="EC" id="6.5.1.2"/>
    </reaction>
</comment>
<dbReference type="SUPFAM" id="SSF56091">
    <property type="entry name" value="DNA ligase/mRNA capping enzyme, catalytic domain"/>
    <property type="match status" value="1"/>
</dbReference>
<dbReference type="Proteomes" id="UP000306791">
    <property type="component" value="Unassembled WGS sequence"/>
</dbReference>
<dbReference type="InterPro" id="IPR003583">
    <property type="entry name" value="Hlx-hairpin-Hlx_DNA-bd_motif"/>
</dbReference>
<keyword evidence="3 8" id="KW-0227">DNA damage</keyword>
<dbReference type="NCBIfam" id="NF005987">
    <property type="entry name" value="PRK08097.1"/>
    <property type="match status" value="1"/>
</dbReference>
<evidence type="ECO:0000256" key="4">
    <source>
        <dbReference type="ARBA" id="ARBA00022842"/>
    </source>
</evidence>
<keyword evidence="1 8" id="KW-0436">Ligase</keyword>
<proteinExistence type="inferred from homology"/>
<dbReference type="InterPro" id="IPR013839">
    <property type="entry name" value="DNAligase_adenylation"/>
</dbReference>
<comment type="caution">
    <text evidence="11">The sequence shown here is derived from an EMBL/GenBank/DDBJ whole genome shotgun (WGS) entry which is preliminary data.</text>
</comment>
<gene>
    <name evidence="8 11" type="primary">ligB</name>
    <name evidence="11" type="ORF">FDY93_09930</name>
</gene>
<dbReference type="Pfam" id="PF14520">
    <property type="entry name" value="HHH_5"/>
    <property type="match status" value="1"/>
</dbReference>
<accession>A0ABY2UHA6</accession>
<feature type="domain" description="Helix-hairpin-helix DNA-binding motif class 1" evidence="9">
    <location>
        <begin position="480"/>
        <end position="499"/>
    </location>
</feature>
<protein>
    <recommendedName>
        <fullName evidence="8">DNA ligase B</fullName>
        <ecNumber evidence="8">6.5.1.2</ecNumber>
    </recommendedName>
    <alternativeName>
        <fullName evidence="8">Polydeoxyribonucleotide synthase [NAD(+)] B</fullName>
    </alternativeName>
</protein>
<dbReference type="EC" id="6.5.1.2" evidence="8"/>
<dbReference type="Gene3D" id="1.10.287.610">
    <property type="entry name" value="Helix hairpin bin"/>
    <property type="match status" value="1"/>
</dbReference>
<dbReference type="SUPFAM" id="SSF47781">
    <property type="entry name" value="RuvA domain 2-like"/>
    <property type="match status" value="1"/>
</dbReference>
<evidence type="ECO:0000256" key="6">
    <source>
        <dbReference type="ARBA" id="ARBA00023204"/>
    </source>
</evidence>
<keyword evidence="2 8" id="KW-0235">DNA replication</keyword>
<reference evidence="11 12" key="1">
    <citation type="submission" date="2019-05" db="EMBL/GenBank/DDBJ databases">
        <title>Microbulbifer harenosus sp. nov., an alginate-degrading bacterium isolated from coastal sand.</title>
        <authorList>
            <person name="Huang H."/>
            <person name="Mo K."/>
            <person name="Bao S."/>
        </authorList>
    </citation>
    <scope>NUCLEOTIDE SEQUENCE [LARGE SCALE GENOMIC DNA]</scope>
    <source>
        <strain evidence="11 12">HB161719</strain>
    </source>
</reference>
<dbReference type="InterPro" id="IPR004150">
    <property type="entry name" value="NAD_DNA_ligase_OB"/>
</dbReference>
<keyword evidence="4" id="KW-0460">Magnesium</keyword>
<dbReference type="PANTHER" id="PTHR47810:SF1">
    <property type="entry name" value="DNA LIGASE B"/>
    <property type="match status" value="1"/>
</dbReference>
<dbReference type="Gene3D" id="3.30.470.30">
    <property type="entry name" value="DNA ligase/mRNA capping enzyme"/>
    <property type="match status" value="1"/>
</dbReference>
<dbReference type="InterPro" id="IPR013840">
    <property type="entry name" value="DNAligase_N"/>
</dbReference>
<dbReference type="SMART" id="SM00532">
    <property type="entry name" value="LIGANc"/>
    <property type="match status" value="1"/>
</dbReference>
<dbReference type="InterPro" id="IPR050326">
    <property type="entry name" value="NAD_dep_DNA_ligaseB"/>
</dbReference>
<comment type="similarity">
    <text evidence="8">Belongs to the NAD-dependent DNA ligase family. LigB subfamily.</text>
</comment>
<evidence type="ECO:0000313" key="11">
    <source>
        <dbReference type="EMBL" id="TLM77247.1"/>
    </source>
</evidence>
<feature type="domain" description="Helix-hairpin-helix DNA-binding motif class 1" evidence="9">
    <location>
        <begin position="542"/>
        <end position="561"/>
    </location>
</feature>
<dbReference type="PANTHER" id="PTHR47810">
    <property type="entry name" value="DNA LIGASE"/>
    <property type="match status" value="1"/>
</dbReference>
<evidence type="ECO:0000256" key="2">
    <source>
        <dbReference type="ARBA" id="ARBA00022705"/>
    </source>
</evidence>
<dbReference type="SUPFAM" id="SSF50249">
    <property type="entry name" value="Nucleic acid-binding proteins"/>
    <property type="match status" value="1"/>
</dbReference>
<name>A0ABY2UHA6_9GAMM</name>
<feature type="domain" description="NAD-dependent DNA ligase N-terminal" evidence="10">
    <location>
        <begin position="54"/>
        <end position="450"/>
    </location>
</feature>
<dbReference type="Gene3D" id="2.40.50.140">
    <property type="entry name" value="Nucleic acid-binding proteins"/>
    <property type="match status" value="1"/>
</dbReference>
<evidence type="ECO:0000259" key="9">
    <source>
        <dbReference type="SMART" id="SM00278"/>
    </source>
</evidence>
<dbReference type="GO" id="GO:0003911">
    <property type="term" value="F:DNA ligase (NAD+) activity"/>
    <property type="evidence" value="ECO:0007669"/>
    <property type="project" value="UniProtKB-EC"/>
</dbReference>
<comment type="function">
    <text evidence="8">Catalyzes the formation of phosphodiester linkages between 5'-phosphoryl and 3'-hydroxyl groups in double-stranded DNA using NAD as a coenzyme and as the energy source for the reaction.</text>
</comment>
<dbReference type="InterPro" id="IPR012340">
    <property type="entry name" value="NA-bd_OB-fold"/>
</dbReference>
<dbReference type="EMBL" id="VANI01000010">
    <property type="protein sequence ID" value="TLM77247.1"/>
    <property type="molecule type" value="Genomic_DNA"/>
</dbReference>